<dbReference type="Gramene" id="KRH64636">
    <property type="protein sequence ID" value="KRH64636"/>
    <property type="gene ID" value="GLYMA_04G247400"/>
</dbReference>
<evidence type="ECO:0000313" key="5">
    <source>
        <dbReference type="EnsemblPlants" id="KRH64636"/>
    </source>
</evidence>
<accession>A0A0R0KCA2</accession>
<dbReference type="InterPro" id="IPR000210">
    <property type="entry name" value="BTB/POZ_dom"/>
</dbReference>
<comment type="subcellular location">
    <subcellularLocation>
        <location evidence="1">Endomembrane system</location>
        <topology evidence="1">Peripheral membrane protein</topology>
    </subcellularLocation>
</comment>
<dbReference type="AlphaFoldDB" id="A0A0R0KCA2"/>
<evidence type="ECO:0000313" key="6">
    <source>
        <dbReference type="Proteomes" id="UP000008827"/>
    </source>
</evidence>
<reference evidence="4 5" key="1">
    <citation type="journal article" date="2010" name="Nature">
        <title>Genome sequence of the palaeopolyploid soybean.</title>
        <authorList>
            <person name="Schmutz J."/>
            <person name="Cannon S.B."/>
            <person name="Schlueter J."/>
            <person name="Ma J."/>
            <person name="Mitros T."/>
            <person name="Nelson W."/>
            <person name="Hyten D.L."/>
            <person name="Song Q."/>
            <person name="Thelen J.J."/>
            <person name="Cheng J."/>
            <person name="Xu D."/>
            <person name="Hellsten U."/>
            <person name="May G.D."/>
            <person name="Yu Y."/>
            <person name="Sakurai T."/>
            <person name="Umezawa T."/>
            <person name="Bhattacharyya M.K."/>
            <person name="Sandhu D."/>
            <person name="Valliyodan B."/>
            <person name="Lindquist E."/>
            <person name="Peto M."/>
            <person name="Grant D."/>
            <person name="Shu S."/>
            <person name="Goodstein D."/>
            <person name="Barry K."/>
            <person name="Futrell-Griggs M."/>
            <person name="Abernathy B."/>
            <person name="Du J."/>
            <person name="Tian Z."/>
            <person name="Zhu L."/>
            <person name="Gill N."/>
            <person name="Joshi T."/>
            <person name="Libault M."/>
            <person name="Sethuraman A."/>
            <person name="Zhang X.-C."/>
            <person name="Shinozaki K."/>
            <person name="Nguyen H.T."/>
            <person name="Wing R.A."/>
            <person name="Cregan P."/>
            <person name="Specht J."/>
            <person name="Grimwood J."/>
            <person name="Rokhsar D."/>
            <person name="Stacey G."/>
            <person name="Shoemaker R.C."/>
            <person name="Jackson S.A."/>
        </authorList>
    </citation>
    <scope>NUCLEOTIDE SEQUENCE [LARGE SCALE GENOMIC DNA]</scope>
    <source>
        <strain evidence="5">cv. Williams 82</strain>
        <tissue evidence="4">Callus</tissue>
    </source>
</reference>
<dbReference type="Gene3D" id="3.30.710.10">
    <property type="entry name" value="Potassium Channel Kv1.1, Chain A"/>
    <property type="match status" value="1"/>
</dbReference>
<feature type="domain" description="BTB" evidence="3">
    <location>
        <begin position="250"/>
        <end position="310"/>
    </location>
</feature>
<comment type="pathway">
    <text evidence="2">Protein modification; protein ubiquitination.</text>
</comment>
<dbReference type="PaxDb" id="3847-GLYMA04G42625.1"/>
<evidence type="ECO:0000313" key="4">
    <source>
        <dbReference type="EMBL" id="KRH64636.1"/>
    </source>
</evidence>
<evidence type="ECO:0000256" key="2">
    <source>
        <dbReference type="ARBA" id="ARBA00004906"/>
    </source>
</evidence>
<sequence>MGDRVETLARLAQWKIDNFGPCSYKKSDPFKLGIWNWYFSTVRNKYLYIHLFPEPSQVLKDNPPFSRFVLRVSAASYFPCGLVIGEDWLLHAIGEITFVHCCLLCDCYWGMHPKRDGRVTISGKWGLLLRNINCIYLANYDFAIAHQGQISLVRKTNYGFAINAKTIDLGLQNYVQEKLLRTHDDFVWPVDTTFVGRLIIDVEFLDLKICPPNGGETSSVWPSDGNSQSIAFQNSTLRCLSRMLDEAIHADLTIMTADGSTLRAHKAVLSASSPVFQSMYHLNLKEKYLKDICEESLLEDLSTRNVLEKLNEAWLYQLHKLKKGCLVFLFQFGKIHDIKDEINNFFQHADKELMLEMFQEVPSISNPV</sequence>
<dbReference type="EMBL" id="CM000837">
    <property type="protein sequence ID" value="KRH64636.1"/>
    <property type="molecule type" value="Genomic_DNA"/>
</dbReference>
<dbReference type="GO" id="GO:0012505">
    <property type="term" value="C:endomembrane system"/>
    <property type="evidence" value="ECO:0007669"/>
    <property type="project" value="UniProtKB-SubCell"/>
</dbReference>
<dbReference type="Pfam" id="PF00651">
    <property type="entry name" value="BTB"/>
    <property type="match status" value="1"/>
</dbReference>
<reference evidence="5" key="2">
    <citation type="submission" date="2018-02" db="UniProtKB">
        <authorList>
            <consortium name="EnsemblPlants"/>
        </authorList>
    </citation>
    <scope>IDENTIFICATION</scope>
    <source>
        <strain evidence="5">Williams 82</strain>
    </source>
</reference>
<protein>
    <recommendedName>
        <fullName evidence="3">BTB domain-containing protein</fullName>
    </recommendedName>
</protein>
<dbReference type="OrthoDB" id="6359816at2759"/>
<dbReference type="PROSITE" id="PS50097">
    <property type="entry name" value="BTB"/>
    <property type="match status" value="1"/>
</dbReference>
<reference evidence="4" key="3">
    <citation type="submission" date="2018-07" db="EMBL/GenBank/DDBJ databases">
        <title>WGS assembly of Glycine max.</title>
        <authorList>
            <person name="Schmutz J."/>
            <person name="Cannon S."/>
            <person name="Schlueter J."/>
            <person name="Ma J."/>
            <person name="Mitros T."/>
            <person name="Nelson W."/>
            <person name="Hyten D."/>
            <person name="Song Q."/>
            <person name="Thelen J."/>
            <person name="Cheng J."/>
            <person name="Xu D."/>
            <person name="Hellsten U."/>
            <person name="May G."/>
            <person name="Yu Y."/>
            <person name="Sakurai T."/>
            <person name="Umezawa T."/>
            <person name="Bhattacharyya M."/>
            <person name="Sandhu D."/>
            <person name="Valliyodan B."/>
            <person name="Lindquist E."/>
            <person name="Peto M."/>
            <person name="Grant D."/>
            <person name="Shu S."/>
            <person name="Goodstein D."/>
            <person name="Barry K."/>
            <person name="Futrell-Griggs M."/>
            <person name="Abernathy B."/>
            <person name="Du J."/>
            <person name="Tian Z."/>
            <person name="Zhu L."/>
            <person name="Gill N."/>
            <person name="Joshi T."/>
            <person name="Libault M."/>
            <person name="Sethuraman A."/>
            <person name="Zhang X."/>
            <person name="Shinozaki K."/>
            <person name="Nguyen H."/>
            <person name="Wing R."/>
            <person name="Cregan P."/>
            <person name="Specht J."/>
            <person name="Grimwood J."/>
            <person name="Rokhsar D."/>
            <person name="Stacey G."/>
            <person name="Shoemaker R."/>
            <person name="Jackson S."/>
        </authorList>
    </citation>
    <scope>NUCLEOTIDE SEQUENCE</scope>
    <source>
        <tissue evidence="4">Callus</tissue>
    </source>
</reference>
<name>A0A0R0KCA2_SOYBN</name>
<organism evidence="4">
    <name type="scientific">Glycine max</name>
    <name type="common">Soybean</name>
    <name type="synonym">Glycine hispida</name>
    <dbReference type="NCBI Taxonomy" id="3847"/>
    <lineage>
        <taxon>Eukaryota</taxon>
        <taxon>Viridiplantae</taxon>
        <taxon>Streptophyta</taxon>
        <taxon>Embryophyta</taxon>
        <taxon>Tracheophyta</taxon>
        <taxon>Spermatophyta</taxon>
        <taxon>Magnoliopsida</taxon>
        <taxon>eudicotyledons</taxon>
        <taxon>Gunneridae</taxon>
        <taxon>Pentapetalae</taxon>
        <taxon>rosids</taxon>
        <taxon>fabids</taxon>
        <taxon>Fabales</taxon>
        <taxon>Fabaceae</taxon>
        <taxon>Papilionoideae</taxon>
        <taxon>50 kb inversion clade</taxon>
        <taxon>NPAAA clade</taxon>
        <taxon>indigoferoid/millettioid clade</taxon>
        <taxon>Phaseoleae</taxon>
        <taxon>Glycine</taxon>
        <taxon>Glycine subgen. Soja</taxon>
    </lineage>
</organism>
<proteinExistence type="predicted"/>
<dbReference type="SUPFAM" id="SSF54695">
    <property type="entry name" value="POZ domain"/>
    <property type="match status" value="1"/>
</dbReference>
<dbReference type="PANTHER" id="PTHR46672">
    <property type="entry name" value="OS08G0495500 PROTEIN-RELATED"/>
    <property type="match status" value="1"/>
</dbReference>
<dbReference type="InterPro" id="IPR044714">
    <property type="entry name" value="AtSIBP1-like"/>
</dbReference>
<dbReference type="Proteomes" id="UP000008827">
    <property type="component" value="Chromosome 4"/>
</dbReference>
<evidence type="ECO:0000256" key="1">
    <source>
        <dbReference type="ARBA" id="ARBA00004184"/>
    </source>
</evidence>
<gene>
    <name evidence="4" type="ORF">GLYMA_04G247400</name>
</gene>
<evidence type="ECO:0000259" key="3">
    <source>
        <dbReference type="PROSITE" id="PS50097"/>
    </source>
</evidence>
<dbReference type="InterPro" id="IPR011333">
    <property type="entry name" value="SKP1/BTB/POZ_sf"/>
</dbReference>
<dbReference type="STRING" id="3847.A0A0R0KCA2"/>
<keyword evidence="6" id="KW-1185">Reference proteome</keyword>
<dbReference type="PANTHER" id="PTHR46672:SF3">
    <property type="entry name" value="BTB_POZ DOMAIN PLANT PROTEIN"/>
    <property type="match status" value="1"/>
</dbReference>
<dbReference type="OMA" id="INCIYLA"/>
<dbReference type="EnsemblPlants" id="KRH64636">
    <property type="protein sequence ID" value="KRH64636"/>
    <property type="gene ID" value="GLYMA_04G247400"/>
</dbReference>
<dbReference type="InParanoid" id="A0A0R0KCA2"/>